<dbReference type="InterPro" id="IPR003850">
    <property type="entry name" value="PurS"/>
</dbReference>
<evidence type="ECO:0000256" key="4">
    <source>
        <dbReference type="ARBA" id="ARBA00022755"/>
    </source>
</evidence>
<dbReference type="GO" id="GO:0005737">
    <property type="term" value="C:cytoplasm"/>
    <property type="evidence" value="ECO:0007669"/>
    <property type="project" value="UniProtKB-SubCell"/>
</dbReference>
<dbReference type="HAMAP" id="MF_01926">
    <property type="entry name" value="PurS"/>
    <property type="match status" value="1"/>
</dbReference>
<keyword evidence="2 6" id="KW-0436">Ligase</keyword>
<dbReference type="Gene3D" id="3.30.1280.10">
    <property type="entry name" value="Phosphoribosylformylglycinamidine synthase subunit PurS"/>
    <property type="match status" value="1"/>
</dbReference>
<dbReference type="UniPathway" id="UPA00074">
    <property type="reaction ID" value="UER00128"/>
</dbReference>
<keyword evidence="4 6" id="KW-0658">Purine biosynthesis</keyword>
<dbReference type="GO" id="GO:0004642">
    <property type="term" value="F:phosphoribosylformylglycinamidine synthase activity"/>
    <property type="evidence" value="ECO:0007669"/>
    <property type="project" value="UniProtKB-UniRule"/>
</dbReference>
<evidence type="ECO:0000256" key="1">
    <source>
        <dbReference type="ARBA" id="ARBA00022490"/>
    </source>
</evidence>
<comment type="subcellular location">
    <subcellularLocation>
        <location evidence="6">Cytoplasm</location>
    </subcellularLocation>
</comment>
<proteinExistence type="inferred from homology"/>
<dbReference type="NCBIfam" id="NF004630">
    <property type="entry name" value="PRK05974.1"/>
    <property type="match status" value="1"/>
</dbReference>
<evidence type="ECO:0000256" key="5">
    <source>
        <dbReference type="ARBA" id="ARBA00022840"/>
    </source>
</evidence>
<evidence type="ECO:0000313" key="8">
    <source>
        <dbReference type="Proteomes" id="UP000177230"/>
    </source>
</evidence>
<organism evidence="7 8">
    <name type="scientific">Candidatus Edwardsbacteria bacterium GWF2_54_11</name>
    <dbReference type="NCBI Taxonomy" id="1817851"/>
    <lineage>
        <taxon>Bacteria</taxon>
        <taxon>Candidatus Edwardsiibacteriota</taxon>
    </lineage>
</organism>
<comment type="similarity">
    <text evidence="6">Belongs to the PurS family.</text>
</comment>
<sequence>MLTAEIHVTLKELVLDPQGTTLKRSMETMGYRDIEEVRMGKFIQVRFDSHDRKAVEKKVDQMCRQILSNPVIEQYSYSLREGE</sequence>
<dbReference type="EC" id="6.3.5.3" evidence="6"/>
<dbReference type="SUPFAM" id="SSF82697">
    <property type="entry name" value="PurS-like"/>
    <property type="match status" value="1"/>
</dbReference>
<keyword evidence="5 6" id="KW-0067">ATP-binding</keyword>
<name>A0A1F5R109_9BACT</name>
<dbReference type="AlphaFoldDB" id="A0A1F5R109"/>
<keyword evidence="1 6" id="KW-0963">Cytoplasm</keyword>
<dbReference type="PANTHER" id="PTHR34696">
    <property type="entry name" value="PHOSPHORIBOSYLFORMYLGLYCINAMIDINE SYNTHASE SUBUNIT PURS"/>
    <property type="match status" value="1"/>
</dbReference>
<gene>
    <name evidence="6" type="primary">purS</name>
    <name evidence="7" type="ORF">A2024_05070</name>
</gene>
<evidence type="ECO:0000313" key="7">
    <source>
        <dbReference type="EMBL" id="OGF08100.1"/>
    </source>
</evidence>
<comment type="pathway">
    <text evidence="6">Purine metabolism; IMP biosynthesis via de novo pathway; 5-amino-1-(5-phospho-D-ribosyl)imidazole from N(2)-formyl-N(1)-(5-phospho-D-ribosyl)glycinamide: step 1/2.</text>
</comment>
<dbReference type="Proteomes" id="UP000177230">
    <property type="component" value="Unassembled WGS sequence"/>
</dbReference>
<comment type="function">
    <text evidence="6">Part of the phosphoribosylformylglycinamidine synthase complex involved in the purines biosynthetic pathway. Catalyzes the ATP-dependent conversion of formylglycinamide ribonucleotide (FGAR) and glutamine to yield formylglycinamidine ribonucleotide (FGAM) and glutamate. The FGAM synthase complex is composed of three subunits. PurQ produces an ammonia molecule by converting glutamine to glutamate. PurL transfers the ammonia molecule to FGAR to form FGAM in an ATP-dependent manner. PurS interacts with PurQ and PurL and is thought to assist in the transfer of the ammonia molecule from PurQ to PurL.</text>
</comment>
<dbReference type="PANTHER" id="PTHR34696:SF1">
    <property type="entry name" value="PHOSPHORIBOSYLFORMYLGLYCINAMIDINE SYNTHASE SUBUNIT PURS"/>
    <property type="match status" value="1"/>
</dbReference>
<protein>
    <recommendedName>
        <fullName evidence="6">Phosphoribosylformylglycinamidine synthase subunit PurS</fullName>
        <shortName evidence="6">FGAM synthase</shortName>
        <ecNumber evidence="6">6.3.5.3</ecNumber>
    </recommendedName>
    <alternativeName>
        <fullName evidence="6">Formylglycinamide ribonucleotide amidotransferase subunit III</fullName>
        <shortName evidence="6">FGAR amidotransferase III</shortName>
        <shortName evidence="6">FGAR-AT III</shortName>
    </alternativeName>
    <alternativeName>
        <fullName evidence="6">Phosphoribosylformylglycinamidine synthase subunit III</fullName>
    </alternativeName>
</protein>
<keyword evidence="3 6" id="KW-0547">Nucleotide-binding</keyword>
<comment type="catalytic activity">
    <reaction evidence="6">
        <text>N(2)-formyl-N(1)-(5-phospho-beta-D-ribosyl)glycinamide + L-glutamine + ATP + H2O = 2-formamido-N(1)-(5-O-phospho-beta-D-ribosyl)acetamidine + L-glutamate + ADP + phosphate + H(+)</text>
        <dbReference type="Rhea" id="RHEA:17129"/>
        <dbReference type="ChEBI" id="CHEBI:15377"/>
        <dbReference type="ChEBI" id="CHEBI:15378"/>
        <dbReference type="ChEBI" id="CHEBI:29985"/>
        <dbReference type="ChEBI" id="CHEBI:30616"/>
        <dbReference type="ChEBI" id="CHEBI:43474"/>
        <dbReference type="ChEBI" id="CHEBI:58359"/>
        <dbReference type="ChEBI" id="CHEBI:147286"/>
        <dbReference type="ChEBI" id="CHEBI:147287"/>
        <dbReference type="ChEBI" id="CHEBI:456216"/>
        <dbReference type="EC" id="6.3.5.3"/>
    </reaction>
</comment>
<reference evidence="7 8" key="1">
    <citation type="journal article" date="2016" name="Nat. Commun.">
        <title>Thousands of microbial genomes shed light on interconnected biogeochemical processes in an aquifer system.</title>
        <authorList>
            <person name="Anantharaman K."/>
            <person name="Brown C.T."/>
            <person name="Hug L.A."/>
            <person name="Sharon I."/>
            <person name="Castelle C.J."/>
            <person name="Probst A.J."/>
            <person name="Thomas B.C."/>
            <person name="Singh A."/>
            <person name="Wilkins M.J."/>
            <person name="Karaoz U."/>
            <person name="Brodie E.L."/>
            <person name="Williams K.H."/>
            <person name="Hubbard S.S."/>
            <person name="Banfield J.F."/>
        </authorList>
    </citation>
    <scope>NUCLEOTIDE SEQUENCE [LARGE SCALE GENOMIC DNA]</scope>
</reference>
<dbReference type="GO" id="GO:0005524">
    <property type="term" value="F:ATP binding"/>
    <property type="evidence" value="ECO:0007669"/>
    <property type="project" value="UniProtKB-UniRule"/>
</dbReference>
<comment type="caution">
    <text evidence="7">The sequence shown here is derived from an EMBL/GenBank/DDBJ whole genome shotgun (WGS) entry which is preliminary data.</text>
</comment>
<evidence type="ECO:0000256" key="2">
    <source>
        <dbReference type="ARBA" id="ARBA00022598"/>
    </source>
</evidence>
<dbReference type="NCBIfam" id="TIGR00302">
    <property type="entry name" value="phosphoribosylformylglycinamidine synthase subunit PurS"/>
    <property type="match status" value="1"/>
</dbReference>
<accession>A0A1F5R109</accession>
<dbReference type="GO" id="GO:0006189">
    <property type="term" value="P:'de novo' IMP biosynthetic process"/>
    <property type="evidence" value="ECO:0007669"/>
    <property type="project" value="UniProtKB-UniRule"/>
</dbReference>
<evidence type="ECO:0000256" key="3">
    <source>
        <dbReference type="ARBA" id="ARBA00022741"/>
    </source>
</evidence>
<dbReference type="InterPro" id="IPR036604">
    <property type="entry name" value="PurS-like_sf"/>
</dbReference>
<comment type="subunit">
    <text evidence="6">Part of the FGAM synthase complex composed of 1 PurL, 1 PurQ and 2 PurS subunits.</text>
</comment>
<dbReference type="Pfam" id="PF02700">
    <property type="entry name" value="PurS"/>
    <property type="match status" value="1"/>
</dbReference>
<dbReference type="EMBL" id="MFFM01000049">
    <property type="protein sequence ID" value="OGF08100.1"/>
    <property type="molecule type" value="Genomic_DNA"/>
</dbReference>
<evidence type="ECO:0000256" key="6">
    <source>
        <dbReference type="HAMAP-Rule" id="MF_01926"/>
    </source>
</evidence>